<comment type="caution">
    <text evidence="2">The sequence shown here is derived from an EMBL/GenBank/DDBJ whole genome shotgun (WGS) entry which is preliminary data.</text>
</comment>
<dbReference type="EMBL" id="JBHUOS010000009">
    <property type="protein sequence ID" value="MFD2916296.1"/>
    <property type="molecule type" value="Genomic_DNA"/>
</dbReference>
<evidence type="ECO:0000313" key="3">
    <source>
        <dbReference type="Proteomes" id="UP001597548"/>
    </source>
</evidence>
<sequence length="194" mass="22228">MARDIRKLFEEEQQDSQFKMNEGHEARFLEKLDETLPVETSVKKRFSVLQIAASIVILIGLGFGASKFFGNESIVPTEIVDTKNPSKNDQLKSLGDISPDFKKVEDYYLANINLELSKVKQTPENKELFDGYVVRLAELNQEYKRLSVELTEHGPNELTVSALIDNLKLRLHLLYRLKEQLNDLNTSEEDKINA</sequence>
<name>A0ABW5ZWH0_9FLAO</name>
<evidence type="ECO:0000256" key="1">
    <source>
        <dbReference type="SAM" id="Phobius"/>
    </source>
</evidence>
<dbReference type="Proteomes" id="UP001597548">
    <property type="component" value="Unassembled WGS sequence"/>
</dbReference>
<dbReference type="RefSeq" id="WP_194508300.1">
    <property type="nucleotide sequence ID" value="NZ_JADILU010000004.1"/>
</dbReference>
<keyword evidence="1" id="KW-0812">Transmembrane</keyword>
<keyword evidence="1" id="KW-1133">Transmembrane helix</keyword>
<gene>
    <name evidence="2" type="ORF">ACFS29_11640</name>
</gene>
<keyword evidence="3" id="KW-1185">Reference proteome</keyword>
<organism evidence="2 3">
    <name type="scientific">Psychroserpens luteus</name>
    <dbReference type="NCBI Taxonomy" id="1434066"/>
    <lineage>
        <taxon>Bacteria</taxon>
        <taxon>Pseudomonadati</taxon>
        <taxon>Bacteroidota</taxon>
        <taxon>Flavobacteriia</taxon>
        <taxon>Flavobacteriales</taxon>
        <taxon>Flavobacteriaceae</taxon>
        <taxon>Psychroserpens</taxon>
    </lineage>
</organism>
<evidence type="ECO:0008006" key="4">
    <source>
        <dbReference type="Google" id="ProtNLM"/>
    </source>
</evidence>
<feature type="transmembrane region" description="Helical" evidence="1">
    <location>
        <begin position="46"/>
        <end position="65"/>
    </location>
</feature>
<keyword evidence="1" id="KW-0472">Membrane</keyword>
<reference evidence="3" key="1">
    <citation type="journal article" date="2019" name="Int. J. Syst. Evol. Microbiol.">
        <title>The Global Catalogue of Microorganisms (GCM) 10K type strain sequencing project: providing services to taxonomists for standard genome sequencing and annotation.</title>
        <authorList>
            <consortium name="The Broad Institute Genomics Platform"/>
            <consortium name="The Broad Institute Genome Sequencing Center for Infectious Disease"/>
            <person name="Wu L."/>
            <person name="Ma J."/>
        </authorList>
    </citation>
    <scope>NUCLEOTIDE SEQUENCE [LARGE SCALE GENOMIC DNA]</scope>
    <source>
        <strain evidence="3">KCTC 32514</strain>
    </source>
</reference>
<evidence type="ECO:0000313" key="2">
    <source>
        <dbReference type="EMBL" id="MFD2916296.1"/>
    </source>
</evidence>
<protein>
    <recommendedName>
        <fullName evidence="4">Anti-sigma factor</fullName>
    </recommendedName>
</protein>
<accession>A0ABW5ZWH0</accession>
<proteinExistence type="predicted"/>